<organism evidence="2 3">
    <name type="scientific">Fluviicoccus keumensis</name>
    <dbReference type="NCBI Taxonomy" id="1435465"/>
    <lineage>
        <taxon>Bacteria</taxon>
        <taxon>Pseudomonadati</taxon>
        <taxon>Pseudomonadota</taxon>
        <taxon>Gammaproteobacteria</taxon>
        <taxon>Moraxellales</taxon>
        <taxon>Moraxellaceae</taxon>
        <taxon>Fluviicoccus</taxon>
    </lineage>
</organism>
<dbReference type="RefSeq" id="WP_130415507.1">
    <property type="nucleotide sequence ID" value="NZ_SHKX01000016.1"/>
</dbReference>
<sequence>MKPSILIVGAGAVGQVYARFLMRAGAQVTFFVKEKYRAELEGGLPLYHFRLRGYRRELLEGYRLISDPEQVAAESWDQVWLTMASDALRSGLTRQVLANTGNATVVSIQLDLEDSDYLHGLIGRDRLVQGIVNFLSYQSPLPGYHSPPAGIAWHLFPLPGDFAGPWERLSEVVNLMDLGEFPIRAVENFERAAAPKAAMNIPLVAALESAGWSLESCLKGPALELGLKAAREALAVVGKLYEAEDEVRPMKLMAKPFLVRNAVRALDKVTPYDLEAYLKYHFTKVGVQTRIMLHTYRQKAEQLGLPSAALTDLLRALGEPV</sequence>
<dbReference type="Pfam" id="PF02558">
    <property type="entry name" value="ApbA"/>
    <property type="match status" value="1"/>
</dbReference>
<dbReference type="InterPro" id="IPR036291">
    <property type="entry name" value="NAD(P)-bd_dom_sf"/>
</dbReference>
<dbReference type="SUPFAM" id="SSF51735">
    <property type="entry name" value="NAD(P)-binding Rossmann-fold domains"/>
    <property type="match status" value="1"/>
</dbReference>
<protein>
    <submittedName>
        <fullName evidence="2">2-dehydropantoate 2-reductase</fullName>
    </submittedName>
</protein>
<evidence type="ECO:0000313" key="2">
    <source>
        <dbReference type="EMBL" id="RZU36912.1"/>
    </source>
</evidence>
<gene>
    <name evidence="2" type="ORF">EV700_3125</name>
</gene>
<comment type="caution">
    <text evidence="2">The sequence shown here is derived from an EMBL/GenBank/DDBJ whole genome shotgun (WGS) entry which is preliminary data.</text>
</comment>
<name>A0A4Q7YHC3_9GAMM</name>
<dbReference type="InterPro" id="IPR013332">
    <property type="entry name" value="KPR_N"/>
</dbReference>
<accession>A0A4Q7YHC3</accession>
<keyword evidence="3" id="KW-1185">Reference proteome</keyword>
<evidence type="ECO:0000259" key="1">
    <source>
        <dbReference type="Pfam" id="PF02558"/>
    </source>
</evidence>
<dbReference type="EMBL" id="SHKX01000016">
    <property type="protein sequence ID" value="RZU36912.1"/>
    <property type="molecule type" value="Genomic_DNA"/>
</dbReference>
<dbReference type="Gene3D" id="3.40.50.720">
    <property type="entry name" value="NAD(P)-binding Rossmann-like Domain"/>
    <property type="match status" value="1"/>
</dbReference>
<dbReference type="AlphaFoldDB" id="A0A4Q7YHC3"/>
<proteinExistence type="predicted"/>
<dbReference type="OrthoDB" id="9793586at2"/>
<dbReference type="Proteomes" id="UP000292423">
    <property type="component" value="Unassembled WGS sequence"/>
</dbReference>
<reference evidence="2 3" key="1">
    <citation type="submission" date="2019-02" db="EMBL/GenBank/DDBJ databases">
        <title>Genomic Encyclopedia of Type Strains, Phase IV (KMG-IV): sequencing the most valuable type-strain genomes for metagenomic binning, comparative biology and taxonomic classification.</title>
        <authorList>
            <person name="Goeker M."/>
        </authorList>
    </citation>
    <scope>NUCLEOTIDE SEQUENCE [LARGE SCALE GENOMIC DNA]</scope>
    <source>
        <strain evidence="2 3">DSM 105135</strain>
    </source>
</reference>
<evidence type="ECO:0000313" key="3">
    <source>
        <dbReference type="Proteomes" id="UP000292423"/>
    </source>
</evidence>
<feature type="domain" description="Ketopantoate reductase N-terminal" evidence="1">
    <location>
        <begin position="5"/>
        <end position="46"/>
    </location>
</feature>